<dbReference type="Proteomes" id="UP000324536">
    <property type="component" value="Chromosome"/>
</dbReference>
<name>A0A5C1YQD4_9PROT</name>
<dbReference type="SUPFAM" id="SSF54197">
    <property type="entry name" value="HIT-like"/>
    <property type="match status" value="1"/>
</dbReference>
<keyword evidence="4" id="KW-1185">Reference proteome</keyword>
<evidence type="ECO:0000313" key="4">
    <source>
        <dbReference type="Proteomes" id="UP000324536"/>
    </source>
</evidence>
<evidence type="ECO:0000256" key="1">
    <source>
        <dbReference type="PROSITE-ProRule" id="PRU00464"/>
    </source>
</evidence>
<evidence type="ECO:0000313" key="3">
    <source>
        <dbReference type="EMBL" id="QEO17450.1"/>
    </source>
</evidence>
<dbReference type="EMBL" id="CP043506">
    <property type="protein sequence ID" value="QEO17450.1"/>
    <property type="molecule type" value="Genomic_DNA"/>
</dbReference>
<dbReference type="InterPro" id="IPR036265">
    <property type="entry name" value="HIT-like_sf"/>
</dbReference>
<dbReference type="RefSeq" id="WP_149279128.1">
    <property type="nucleotide sequence ID" value="NZ_CP043506.1"/>
</dbReference>
<evidence type="ECO:0000259" key="2">
    <source>
        <dbReference type="PROSITE" id="PS51084"/>
    </source>
</evidence>
<feature type="domain" description="HIT" evidence="2">
    <location>
        <begin position="9"/>
        <end position="112"/>
    </location>
</feature>
<dbReference type="GO" id="GO:0003824">
    <property type="term" value="F:catalytic activity"/>
    <property type="evidence" value="ECO:0007669"/>
    <property type="project" value="InterPro"/>
</dbReference>
<dbReference type="KEGG" id="acek:FLP30_06720"/>
<gene>
    <name evidence="3" type="ORF">FLP30_06720</name>
</gene>
<sequence>MPTENIIAHRVELARKGRFAQVIGKMPSGWLVVADTQPVPGYCILLADPVVSSLNALEGEARQRYLADVVAVGDALLAVTQAERINYETWCNLAPSLHTHIVPRYADEDAARRVQPLCVGYDIAAARPFDPQADAAFMQSMRAALGIAPAEGEHQA</sequence>
<reference evidence="3 4" key="1">
    <citation type="submission" date="2019-09" db="EMBL/GenBank/DDBJ databases">
        <title>Genome sequencing of strain KACC 21233.</title>
        <authorList>
            <person name="Heo J."/>
            <person name="Kim S.-J."/>
            <person name="Kim J.-S."/>
            <person name="Hong S.-B."/>
            <person name="Kwon S.-W."/>
        </authorList>
    </citation>
    <scope>NUCLEOTIDE SEQUENCE [LARGE SCALE GENOMIC DNA]</scope>
    <source>
        <strain evidence="3 4">KACC 21233</strain>
    </source>
</reference>
<dbReference type="Gene3D" id="3.30.428.10">
    <property type="entry name" value="HIT-like"/>
    <property type="match status" value="1"/>
</dbReference>
<dbReference type="PROSITE" id="PS51084">
    <property type="entry name" value="HIT_2"/>
    <property type="match status" value="1"/>
</dbReference>
<dbReference type="InterPro" id="IPR011146">
    <property type="entry name" value="HIT-like"/>
</dbReference>
<organism evidence="3 4">
    <name type="scientific">Acetobacter vaccinii</name>
    <dbReference type="NCBI Taxonomy" id="2592655"/>
    <lineage>
        <taxon>Bacteria</taxon>
        <taxon>Pseudomonadati</taxon>
        <taxon>Pseudomonadota</taxon>
        <taxon>Alphaproteobacteria</taxon>
        <taxon>Acetobacterales</taxon>
        <taxon>Acetobacteraceae</taxon>
        <taxon>Acetobacter</taxon>
    </lineage>
</organism>
<comment type="caution">
    <text evidence="1">Lacks conserved residue(s) required for the propagation of feature annotation.</text>
</comment>
<accession>A0A5C1YQD4</accession>
<proteinExistence type="predicted"/>
<dbReference type="AlphaFoldDB" id="A0A5C1YQD4"/>
<dbReference type="OrthoDB" id="9799145at2"/>
<protein>
    <recommendedName>
        <fullName evidence="2">HIT domain-containing protein</fullName>
    </recommendedName>
</protein>